<dbReference type="GeneID" id="24408731"/>
<dbReference type="HOGENOM" id="CLU_092496_1_0_1"/>
<gene>
    <name evidence="1" type="ORF">GLRG_03366</name>
</gene>
<dbReference type="RefSeq" id="XP_008092242.1">
    <property type="nucleotide sequence ID" value="XM_008094051.1"/>
</dbReference>
<dbReference type="Proteomes" id="UP000008782">
    <property type="component" value="Unassembled WGS sequence"/>
</dbReference>
<reference evidence="2" key="1">
    <citation type="journal article" date="2012" name="Nat. Genet.">
        <title>Lifestyle transitions in plant pathogenic Colletotrichum fungi deciphered by genome and transcriptome analyses.</title>
        <authorList>
            <person name="O'Connell R.J."/>
            <person name="Thon M.R."/>
            <person name="Hacquard S."/>
            <person name="Amyotte S.G."/>
            <person name="Kleemann J."/>
            <person name="Torres M.F."/>
            <person name="Damm U."/>
            <person name="Buiate E.A."/>
            <person name="Epstein L."/>
            <person name="Alkan N."/>
            <person name="Altmueller J."/>
            <person name="Alvarado-Balderrama L."/>
            <person name="Bauser C.A."/>
            <person name="Becker C."/>
            <person name="Birren B.W."/>
            <person name="Chen Z."/>
            <person name="Choi J."/>
            <person name="Crouch J.A."/>
            <person name="Duvick J.P."/>
            <person name="Farman M.A."/>
            <person name="Gan P."/>
            <person name="Heiman D."/>
            <person name="Henrissat B."/>
            <person name="Howard R.J."/>
            <person name="Kabbage M."/>
            <person name="Koch C."/>
            <person name="Kracher B."/>
            <person name="Kubo Y."/>
            <person name="Law A.D."/>
            <person name="Lebrun M.-H."/>
            <person name="Lee Y.-H."/>
            <person name="Miyara I."/>
            <person name="Moore N."/>
            <person name="Neumann U."/>
            <person name="Nordstroem K."/>
            <person name="Panaccione D.G."/>
            <person name="Panstruga R."/>
            <person name="Place M."/>
            <person name="Proctor R.H."/>
            <person name="Prusky D."/>
            <person name="Rech G."/>
            <person name="Reinhardt R."/>
            <person name="Rollins J.A."/>
            <person name="Rounsley S."/>
            <person name="Schardl C.L."/>
            <person name="Schwartz D.C."/>
            <person name="Shenoy N."/>
            <person name="Shirasu K."/>
            <person name="Sikhakolli U.R."/>
            <person name="Stueber K."/>
            <person name="Sukno S.A."/>
            <person name="Sweigard J.A."/>
            <person name="Takano Y."/>
            <person name="Takahara H."/>
            <person name="Trail F."/>
            <person name="van der Does H.C."/>
            <person name="Voll L.M."/>
            <person name="Will I."/>
            <person name="Young S."/>
            <person name="Zeng Q."/>
            <person name="Zhang J."/>
            <person name="Zhou S."/>
            <person name="Dickman M.B."/>
            <person name="Schulze-Lefert P."/>
            <person name="Ver Loren van Themaat E."/>
            <person name="Ma L.-J."/>
            <person name="Vaillancourt L.J."/>
        </authorList>
    </citation>
    <scope>NUCLEOTIDE SEQUENCE [LARGE SCALE GENOMIC DNA]</scope>
    <source>
        <strain evidence="2">M1.001 / M2 / FGSC 10212</strain>
    </source>
</reference>
<dbReference type="STRING" id="645133.E3QBY7"/>
<dbReference type="AlphaFoldDB" id="E3QBY7"/>
<evidence type="ECO:0000313" key="2">
    <source>
        <dbReference type="Proteomes" id="UP000008782"/>
    </source>
</evidence>
<dbReference type="InterPro" id="IPR027417">
    <property type="entry name" value="P-loop_NTPase"/>
</dbReference>
<dbReference type="eggNOG" id="ENOG502SD2T">
    <property type="taxonomic scope" value="Eukaryota"/>
</dbReference>
<protein>
    <submittedName>
        <fullName evidence="1">Uncharacterized protein</fullName>
    </submittedName>
</protein>
<keyword evidence="2" id="KW-1185">Reference proteome</keyword>
<sequence>MESALAPAPSSTPKPLPIIHLNGFPGTGKLTIARALQQQIGACCRLVHNHLLINPADAVLHRSEAGYQDLRRAIRGAIFASLAHSPASHRFAYVFTDFQSTDSIGSAVCAEYLAAARARGAALVSVVVHCDEATNLARLQAGDREAHHKIIDPDLLLMFRRGTQIHRFDEPGVMSLDIDVANLSAVEAAKGILEHLLRVCPELEDEITVAKDC</sequence>
<evidence type="ECO:0000313" key="1">
    <source>
        <dbReference type="EMBL" id="EFQ28222.1"/>
    </source>
</evidence>
<organism evidence="2">
    <name type="scientific">Colletotrichum graminicola (strain M1.001 / M2 / FGSC 10212)</name>
    <name type="common">Maize anthracnose fungus</name>
    <name type="synonym">Glomerella graminicola</name>
    <dbReference type="NCBI Taxonomy" id="645133"/>
    <lineage>
        <taxon>Eukaryota</taxon>
        <taxon>Fungi</taxon>
        <taxon>Dikarya</taxon>
        <taxon>Ascomycota</taxon>
        <taxon>Pezizomycotina</taxon>
        <taxon>Sordariomycetes</taxon>
        <taxon>Hypocreomycetidae</taxon>
        <taxon>Glomerellales</taxon>
        <taxon>Glomerellaceae</taxon>
        <taxon>Colletotrichum</taxon>
        <taxon>Colletotrichum graminicola species complex</taxon>
    </lineage>
</organism>
<dbReference type="EMBL" id="GG697340">
    <property type="protein sequence ID" value="EFQ28222.1"/>
    <property type="molecule type" value="Genomic_DNA"/>
</dbReference>
<dbReference type="SUPFAM" id="SSF52540">
    <property type="entry name" value="P-loop containing nucleoside triphosphate hydrolases"/>
    <property type="match status" value="1"/>
</dbReference>
<dbReference type="VEuPathDB" id="FungiDB:GLRG_03366"/>
<accession>E3QBY7</accession>
<dbReference type="OrthoDB" id="5426988at2759"/>
<dbReference type="Gene3D" id="3.40.50.300">
    <property type="entry name" value="P-loop containing nucleotide triphosphate hydrolases"/>
    <property type="match status" value="1"/>
</dbReference>
<name>E3QBY7_COLGM</name>
<proteinExistence type="predicted"/>